<dbReference type="Proteomes" id="UP000179734">
    <property type="component" value="Unassembled WGS sequence"/>
</dbReference>
<gene>
    <name evidence="2" type="ORF">BKN37_07360</name>
</gene>
<feature type="transmembrane region" description="Helical" evidence="1">
    <location>
        <begin position="141"/>
        <end position="162"/>
    </location>
</feature>
<feature type="transmembrane region" description="Helical" evidence="1">
    <location>
        <begin position="28"/>
        <end position="52"/>
    </location>
</feature>
<accession>A0A1S1NNW8</accession>
<feature type="transmembrane region" description="Helical" evidence="1">
    <location>
        <begin position="202"/>
        <end position="222"/>
    </location>
</feature>
<reference evidence="2 3" key="1">
    <citation type="submission" date="2016-10" db="EMBL/GenBank/DDBJ databases">
        <title>Genome sequence of Mycobacterium talmonii.</title>
        <authorList>
            <person name="Greninger A.L."/>
            <person name="Elliott B."/>
            <person name="Vasireddy S."/>
            <person name="Vasireddy R."/>
        </authorList>
    </citation>
    <scope>NUCLEOTIDE SEQUENCE [LARGE SCALE GENOMIC DNA]</scope>
    <source>
        <strain evidence="3">NE-TNMC-100812</strain>
    </source>
</reference>
<comment type="caution">
    <text evidence="2">The sequence shown here is derived from an EMBL/GenBank/DDBJ whole genome shotgun (WGS) entry which is preliminary data.</text>
</comment>
<keyword evidence="1" id="KW-0472">Membrane</keyword>
<evidence type="ECO:0000256" key="1">
    <source>
        <dbReference type="SAM" id="Phobius"/>
    </source>
</evidence>
<organism evidence="2 3">
    <name type="scientific">Mycobacterium talmoniae</name>
    <dbReference type="NCBI Taxonomy" id="1858794"/>
    <lineage>
        <taxon>Bacteria</taxon>
        <taxon>Bacillati</taxon>
        <taxon>Actinomycetota</taxon>
        <taxon>Actinomycetes</taxon>
        <taxon>Mycobacteriales</taxon>
        <taxon>Mycobacteriaceae</taxon>
        <taxon>Mycobacterium</taxon>
    </lineage>
</organism>
<keyword evidence="3" id="KW-1185">Reference proteome</keyword>
<name>A0A1S1NNW8_9MYCO</name>
<dbReference type="EMBL" id="MLQM01000025">
    <property type="protein sequence ID" value="OHV05016.1"/>
    <property type="molecule type" value="Genomic_DNA"/>
</dbReference>
<evidence type="ECO:0000313" key="3">
    <source>
        <dbReference type="Proteomes" id="UP000179734"/>
    </source>
</evidence>
<keyword evidence="1" id="KW-1133">Transmembrane helix</keyword>
<evidence type="ECO:0000313" key="2">
    <source>
        <dbReference type="EMBL" id="OHV05016.1"/>
    </source>
</evidence>
<protein>
    <submittedName>
        <fullName evidence="2">Uncharacterized protein</fullName>
    </submittedName>
</protein>
<keyword evidence="1" id="KW-0812">Transmembrane</keyword>
<sequence length="366" mass="39784">MPGVAVTASPDRAAAWPRQRWRRLGGSVFGTLFGGALALAMTALVIPPLLIWSHAAGDRVAVRGTETVRAGSRGFACMGWVLPAGAPIPVRTFDGYMMPGITRAERKQVHRVQVIGANSCTDGDYWALSSRDSEVWARNPAVTALFGVIVKLGLGLSGLGLAARGARRSVAVVRGDPSGWDPDEERTHRRPRLPKAGRAESLLIRTAAVLGVMIAVCVAGSLGLGAGILLGLIGVGPVLGFVGAAAAIVVCVRLNRRLSRAHRARIRRHGTPLHGKVVDCRESLRPRPNRRIDPWVTLTVQFDDADHPTPRWLRRAYRFSSDETDIAAAFARRHHVGAAVTVYRGRHQMFYLLDVDDAHLSWPQWW</sequence>
<feature type="transmembrane region" description="Helical" evidence="1">
    <location>
        <begin position="228"/>
        <end position="255"/>
    </location>
</feature>
<dbReference type="AlphaFoldDB" id="A0A1S1NNW8"/>
<proteinExistence type="predicted"/>